<dbReference type="PANTHER" id="PTHR43917">
    <property type="match status" value="1"/>
</dbReference>
<dbReference type="Pfam" id="PF13417">
    <property type="entry name" value="GST_N_3"/>
    <property type="match status" value="1"/>
</dbReference>
<dbReference type="Gene3D" id="3.40.30.10">
    <property type="entry name" value="Glutaredoxin"/>
    <property type="match status" value="1"/>
</dbReference>
<dbReference type="AlphaFoldDB" id="A0A8C3W825"/>
<dbReference type="GeneTree" id="ENSGT00940000163205"/>
<name>A0A8C3W825_9CETA</name>
<evidence type="ECO:0000256" key="1">
    <source>
        <dbReference type="SAM" id="SignalP"/>
    </source>
</evidence>
<dbReference type="SUPFAM" id="SSF47616">
    <property type="entry name" value="GST C-terminal domain-like"/>
    <property type="match status" value="1"/>
</dbReference>
<dbReference type="GO" id="GO:0004364">
    <property type="term" value="F:glutathione transferase activity"/>
    <property type="evidence" value="ECO:0007669"/>
    <property type="project" value="TreeGrafter"/>
</dbReference>
<feature type="signal peptide" evidence="1">
    <location>
        <begin position="1"/>
        <end position="16"/>
    </location>
</feature>
<dbReference type="GO" id="GO:0005737">
    <property type="term" value="C:cytoplasm"/>
    <property type="evidence" value="ECO:0007669"/>
    <property type="project" value="TreeGrafter"/>
</dbReference>
<dbReference type="Gene3D" id="1.20.1050.10">
    <property type="match status" value="1"/>
</dbReference>
<keyword evidence="4" id="KW-1185">Reference proteome</keyword>
<dbReference type="PROSITE" id="PS50404">
    <property type="entry name" value="GST_NTER"/>
    <property type="match status" value="1"/>
</dbReference>
<protein>
    <recommendedName>
        <fullName evidence="2">GST N-terminal domain-containing protein</fullName>
    </recommendedName>
</protein>
<reference evidence="3" key="2">
    <citation type="submission" date="2025-09" db="UniProtKB">
        <authorList>
            <consortium name="Ensembl"/>
        </authorList>
    </citation>
    <scope>IDENTIFICATION</scope>
</reference>
<reference evidence="3" key="1">
    <citation type="submission" date="2025-08" db="UniProtKB">
        <authorList>
            <consortium name="Ensembl"/>
        </authorList>
    </citation>
    <scope>IDENTIFICATION</scope>
</reference>
<accession>A0A8C3W825</accession>
<dbReference type="InterPro" id="IPR051369">
    <property type="entry name" value="GST_Theta"/>
</dbReference>
<feature type="chain" id="PRO_5034328089" description="GST N-terminal domain-containing protein" evidence="1">
    <location>
        <begin position="17"/>
        <end position="226"/>
    </location>
</feature>
<dbReference type="InterPro" id="IPR004045">
    <property type="entry name" value="Glutathione_S-Trfase_N"/>
</dbReference>
<dbReference type="SUPFAM" id="SSF52833">
    <property type="entry name" value="Thioredoxin-like"/>
    <property type="match status" value="1"/>
</dbReference>
<dbReference type="Proteomes" id="UP000694540">
    <property type="component" value="Unplaced"/>
</dbReference>
<evidence type="ECO:0000313" key="3">
    <source>
        <dbReference type="Ensembl" id="ENSCWAP00000009200.1"/>
    </source>
</evidence>
<dbReference type="Ensembl" id="ENSCWAT00000009998.1">
    <property type="protein sequence ID" value="ENSCWAP00000009200.1"/>
    <property type="gene ID" value="ENSCWAG00000007023.1"/>
</dbReference>
<organism evidence="3 4">
    <name type="scientific">Catagonus wagneri</name>
    <name type="common">Chacoan peccary</name>
    <dbReference type="NCBI Taxonomy" id="51154"/>
    <lineage>
        <taxon>Eukaryota</taxon>
        <taxon>Metazoa</taxon>
        <taxon>Chordata</taxon>
        <taxon>Craniata</taxon>
        <taxon>Vertebrata</taxon>
        <taxon>Euteleostomi</taxon>
        <taxon>Mammalia</taxon>
        <taxon>Eutheria</taxon>
        <taxon>Laurasiatheria</taxon>
        <taxon>Artiodactyla</taxon>
        <taxon>Suina</taxon>
        <taxon>Tayassuidae</taxon>
        <taxon>Catagonus</taxon>
    </lineage>
</organism>
<feature type="domain" description="GST N-terminal" evidence="2">
    <location>
        <begin position="1"/>
        <end position="79"/>
    </location>
</feature>
<evidence type="ECO:0000313" key="4">
    <source>
        <dbReference type="Proteomes" id="UP000694540"/>
    </source>
</evidence>
<proteinExistence type="predicted"/>
<dbReference type="PANTHER" id="PTHR43917:SF5">
    <property type="entry name" value="GLUTATHIONE TRANSFERASE"/>
    <property type="match status" value="1"/>
</dbReference>
<dbReference type="InterPro" id="IPR036249">
    <property type="entry name" value="Thioredoxin-like_sf"/>
</dbReference>
<sequence length="226" mass="26226">MVLELLLELYWSLCRAVYFFARKNGVPFELWPVEWHHLKPEFLKVNPLGKAPALRDGERQTESCVAMLLYLSCKYQTEARWYPPELQACTRLPATKLPPLFPVQSLLLHFSWQPVDATQLEQPLGKLMPALQHLDQEVLAAKPFLATEQVSLADLMALTELMRVSCNLFRDWPWLVAWQAYVEATMGPKLVQEAHRLVLQPRDPQEVQRDPQLAQKLVQQVKEWLC</sequence>
<dbReference type="InterPro" id="IPR036282">
    <property type="entry name" value="Glutathione-S-Trfase_C_sf"/>
</dbReference>
<keyword evidence="1" id="KW-0732">Signal</keyword>
<dbReference type="GO" id="GO:0006749">
    <property type="term" value="P:glutathione metabolic process"/>
    <property type="evidence" value="ECO:0007669"/>
    <property type="project" value="TreeGrafter"/>
</dbReference>
<evidence type="ECO:0000259" key="2">
    <source>
        <dbReference type="PROSITE" id="PS50404"/>
    </source>
</evidence>